<comment type="caution">
    <text evidence="4">The sequence shown here is derived from an EMBL/GenBank/DDBJ whole genome shotgun (WGS) entry which is preliminary data.</text>
</comment>
<dbReference type="EMBL" id="JBAMIC010000001">
    <property type="protein sequence ID" value="KAK7114422.1"/>
    <property type="molecule type" value="Genomic_DNA"/>
</dbReference>
<feature type="chain" id="PRO_5042897086" description="Temptin Cys/Cys disulfide domain-containing protein" evidence="2">
    <location>
        <begin position="19"/>
        <end position="199"/>
    </location>
</feature>
<dbReference type="InterPro" id="IPR055313">
    <property type="entry name" value="Temptin-like"/>
</dbReference>
<organism evidence="4 5">
    <name type="scientific">Littorina saxatilis</name>
    <dbReference type="NCBI Taxonomy" id="31220"/>
    <lineage>
        <taxon>Eukaryota</taxon>
        <taxon>Metazoa</taxon>
        <taxon>Spiralia</taxon>
        <taxon>Lophotrochozoa</taxon>
        <taxon>Mollusca</taxon>
        <taxon>Gastropoda</taxon>
        <taxon>Caenogastropoda</taxon>
        <taxon>Littorinimorpha</taxon>
        <taxon>Littorinoidea</taxon>
        <taxon>Littorinidae</taxon>
        <taxon>Littorina</taxon>
    </lineage>
</organism>
<dbReference type="PANTHER" id="PTHR34737:SF2">
    <property type="entry name" value="EF-HAND DOMAIN-CONTAINING PROTEIN"/>
    <property type="match status" value="1"/>
</dbReference>
<gene>
    <name evidence="4" type="ORF">V1264_000483</name>
</gene>
<dbReference type="Pfam" id="PF24784">
    <property type="entry name" value="Temptin_C"/>
    <property type="match status" value="1"/>
</dbReference>
<protein>
    <recommendedName>
        <fullName evidence="3">Temptin Cys/Cys disulfide domain-containing protein</fullName>
    </recommendedName>
</protein>
<feature type="domain" description="Temptin Cys/Cys disulfide" evidence="3">
    <location>
        <begin position="18"/>
        <end position="114"/>
    </location>
</feature>
<dbReference type="AlphaFoldDB" id="A0AAN9GMT3"/>
<reference evidence="4 5" key="1">
    <citation type="submission" date="2024-02" db="EMBL/GenBank/DDBJ databases">
        <title>Chromosome-scale genome assembly of the rough periwinkle Littorina saxatilis.</title>
        <authorList>
            <person name="De Jode A."/>
            <person name="Faria R."/>
            <person name="Formenti G."/>
            <person name="Sims Y."/>
            <person name="Smith T.P."/>
            <person name="Tracey A."/>
            <person name="Wood J.M.D."/>
            <person name="Zagrodzka Z.B."/>
            <person name="Johannesson K."/>
            <person name="Butlin R.K."/>
            <person name="Leder E.H."/>
        </authorList>
    </citation>
    <scope>NUCLEOTIDE SEQUENCE [LARGE SCALE GENOMIC DNA]</scope>
    <source>
        <strain evidence="4">Snail1</strain>
        <tissue evidence="4">Muscle</tissue>
    </source>
</reference>
<feature type="signal peptide" evidence="2">
    <location>
        <begin position="1"/>
        <end position="18"/>
    </location>
</feature>
<evidence type="ECO:0000313" key="5">
    <source>
        <dbReference type="Proteomes" id="UP001374579"/>
    </source>
</evidence>
<evidence type="ECO:0000256" key="1">
    <source>
        <dbReference type="SAM" id="MobiDB-lite"/>
    </source>
</evidence>
<sequence length="199" mass="21155">MRTEQLLCLATMVAGALGFSEFTSQIPNAARVPQPCNDHAMWAGVGHLAMEGAGPTNVFGQDFNELGNRWTSDVCTRDSDGDGRTNGEELGDPDCTWTPGAEPNSTRDITHPGICDPANSTMCQQKAVPQSGGVTFTTQQDWLLSVCGTSTSSTNGQIRPVTLTSPQTHDNSGGPGMVTSLNHATILMSFICYLIFTLI</sequence>
<evidence type="ECO:0000256" key="2">
    <source>
        <dbReference type="SAM" id="SignalP"/>
    </source>
</evidence>
<keyword evidence="2" id="KW-0732">Signal</keyword>
<feature type="region of interest" description="Disordered" evidence="1">
    <location>
        <begin position="74"/>
        <end position="103"/>
    </location>
</feature>
<dbReference type="Proteomes" id="UP001374579">
    <property type="component" value="Unassembled WGS sequence"/>
</dbReference>
<name>A0AAN9GMT3_9CAEN</name>
<dbReference type="InterPro" id="IPR057626">
    <property type="entry name" value="S-S_Temptin"/>
</dbReference>
<keyword evidence="5" id="KW-1185">Reference proteome</keyword>
<proteinExistence type="predicted"/>
<feature type="compositionally biased region" description="Basic and acidic residues" evidence="1">
    <location>
        <begin position="75"/>
        <end position="87"/>
    </location>
</feature>
<accession>A0AAN9GMT3</accession>
<evidence type="ECO:0000259" key="3">
    <source>
        <dbReference type="Pfam" id="PF24784"/>
    </source>
</evidence>
<evidence type="ECO:0000313" key="4">
    <source>
        <dbReference type="EMBL" id="KAK7114422.1"/>
    </source>
</evidence>
<dbReference type="PANTHER" id="PTHR34737">
    <property type="entry name" value="EF-HAND DOMAIN-CONTAINING PROTEIN"/>
    <property type="match status" value="1"/>
</dbReference>